<dbReference type="RefSeq" id="WP_167127542.1">
    <property type="nucleotide sequence ID" value="NZ_JAAQQR010000006.1"/>
</dbReference>
<accession>A0ABX0Q7P2</accession>
<evidence type="ECO:0000313" key="1">
    <source>
        <dbReference type="EMBL" id="NID05954.1"/>
    </source>
</evidence>
<protein>
    <recommendedName>
        <fullName evidence="3">Toxin CptA</fullName>
    </recommendedName>
</protein>
<dbReference type="Proteomes" id="UP001429601">
    <property type="component" value="Unassembled WGS sequence"/>
</dbReference>
<comment type="caution">
    <text evidence="1">The sequence shown here is derived from an EMBL/GenBank/DDBJ whole genome shotgun (WGS) entry which is preliminary data.</text>
</comment>
<evidence type="ECO:0000313" key="2">
    <source>
        <dbReference type="Proteomes" id="UP001429601"/>
    </source>
</evidence>
<dbReference type="EMBL" id="JAAQQR010000006">
    <property type="protein sequence ID" value="NID05954.1"/>
    <property type="molecule type" value="Genomic_DNA"/>
</dbReference>
<sequence>MTSARGIGFDYRPSATLTTLVATVLLLATAAPFFTSLPWYLRPVLAAIVAGYGFRRLGAFREPPVVAVSLSQAGLWTITLRTGRTVPAELRHARVFSGAVFLHLGWRKGAVQLALLPDNVPPDDLRLLRARIRSHGI</sequence>
<reference evidence="1 2" key="1">
    <citation type="journal article" date="2011" name="Curr. Microbiol.">
        <title>Luteibacter jiangsuensis sp. nov.: a methamidophos-degrading bacterium isolated from a methamidophos-manufacturing factory.</title>
        <authorList>
            <person name="Wang L."/>
            <person name="Wang G.L."/>
            <person name="Li S.P."/>
            <person name="Jiang J.D."/>
        </authorList>
    </citation>
    <scope>NUCLEOTIDE SEQUENCE [LARGE SCALE GENOMIC DNA]</scope>
    <source>
        <strain evidence="1 2">CGMCC 1.10133</strain>
    </source>
</reference>
<evidence type="ECO:0008006" key="3">
    <source>
        <dbReference type="Google" id="ProtNLM"/>
    </source>
</evidence>
<keyword evidence="2" id="KW-1185">Reference proteome</keyword>
<name>A0ABX0Q7P2_9GAMM</name>
<gene>
    <name evidence="1" type="ORF">HBF26_13725</name>
</gene>
<organism evidence="1 2">
    <name type="scientific">Luteibacter jiangsuensis</name>
    <dbReference type="NCBI Taxonomy" id="637577"/>
    <lineage>
        <taxon>Bacteria</taxon>
        <taxon>Pseudomonadati</taxon>
        <taxon>Pseudomonadota</taxon>
        <taxon>Gammaproteobacteria</taxon>
        <taxon>Lysobacterales</taxon>
        <taxon>Rhodanobacteraceae</taxon>
        <taxon>Luteibacter</taxon>
    </lineage>
</organism>
<proteinExistence type="predicted"/>